<dbReference type="InterPro" id="IPR036069">
    <property type="entry name" value="DUF34/NIF3_sf"/>
</dbReference>
<dbReference type="EMBL" id="CP115965">
    <property type="protein sequence ID" value="WZW97379.1"/>
    <property type="molecule type" value="Genomic_DNA"/>
</dbReference>
<gene>
    <name evidence="5" type="ORF">PCC79_10685</name>
</gene>
<dbReference type="Proteomes" id="UP001434337">
    <property type="component" value="Chromosome"/>
</dbReference>
<dbReference type="InterPro" id="IPR002678">
    <property type="entry name" value="DUF34/NIF3"/>
</dbReference>
<protein>
    <recommendedName>
        <fullName evidence="3">GTP cyclohydrolase 1 type 2 homolog</fullName>
    </recommendedName>
</protein>
<reference evidence="5 6" key="1">
    <citation type="journal article" date="2023" name="Environ Microbiome">
        <title>A coral-associated actinobacterium mitigates coral bleaching under heat stress.</title>
        <authorList>
            <person name="Li J."/>
            <person name="Zou Y."/>
            <person name="Li Q."/>
            <person name="Zhang J."/>
            <person name="Bourne D.G."/>
            <person name="Lyu Y."/>
            <person name="Liu C."/>
            <person name="Zhang S."/>
        </authorList>
    </citation>
    <scope>NUCLEOTIDE SEQUENCE [LARGE SCALE GENOMIC DNA]</scope>
    <source>
        <strain evidence="5 6">SCSIO 13291</strain>
    </source>
</reference>
<evidence type="ECO:0000256" key="2">
    <source>
        <dbReference type="ARBA" id="ARBA00011643"/>
    </source>
</evidence>
<sequence>MSATVAEMDVWLDGRYPPGLAEEWDQVGLSVGEPDAAVSTVLLSVDVTDAVVAEAMTLGAELIVSHHPLLLRGVHGVRGDEPKGRVVTALIRAGIAVYTAHTNADAAPGGVADCLADVLGLVERRPLVAAPAGGGLGRIGRLPEPRPARAVARALAAGVPATAGGVKLGGDPERLVSSVAVLGGAGDSMLDDARAAGVDCYVTGDLRHHPAQDFLAHADAPVLIDVPHWAAEWTWLPAAEAFLQAAASERGVPLTTHVSTLNTDPWALRLP</sequence>
<evidence type="ECO:0000256" key="3">
    <source>
        <dbReference type="ARBA" id="ARBA00022112"/>
    </source>
</evidence>
<dbReference type="Pfam" id="PF01784">
    <property type="entry name" value="DUF34_NIF3"/>
    <property type="match status" value="1"/>
</dbReference>
<evidence type="ECO:0000313" key="5">
    <source>
        <dbReference type="EMBL" id="WZW97379.1"/>
    </source>
</evidence>
<evidence type="ECO:0000256" key="1">
    <source>
        <dbReference type="ARBA" id="ARBA00006964"/>
    </source>
</evidence>
<dbReference type="SUPFAM" id="SSF102705">
    <property type="entry name" value="NIF3 (NGG1p interacting factor 3)-like"/>
    <property type="match status" value="1"/>
</dbReference>
<dbReference type="PANTHER" id="PTHR13799">
    <property type="entry name" value="NGG1 INTERACTING FACTOR 3"/>
    <property type="match status" value="1"/>
</dbReference>
<dbReference type="RefSeq" id="WP_342371810.1">
    <property type="nucleotide sequence ID" value="NZ_CP115965.1"/>
</dbReference>
<dbReference type="NCBIfam" id="TIGR00486">
    <property type="entry name" value="YbgI_SA1388"/>
    <property type="match status" value="1"/>
</dbReference>
<organism evidence="5 6">
    <name type="scientific">Propioniciclava soli</name>
    <dbReference type="NCBI Taxonomy" id="2775081"/>
    <lineage>
        <taxon>Bacteria</taxon>
        <taxon>Bacillati</taxon>
        <taxon>Actinomycetota</taxon>
        <taxon>Actinomycetes</taxon>
        <taxon>Propionibacteriales</taxon>
        <taxon>Propionibacteriaceae</taxon>
        <taxon>Propioniciclava</taxon>
    </lineage>
</organism>
<evidence type="ECO:0000313" key="6">
    <source>
        <dbReference type="Proteomes" id="UP001434337"/>
    </source>
</evidence>
<dbReference type="PANTHER" id="PTHR13799:SF14">
    <property type="entry name" value="GTP CYCLOHYDROLASE 1 TYPE 2 HOMOLOG"/>
    <property type="match status" value="1"/>
</dbReference>
<keyword evidence="4" id="KW-0479">Metal-binding</keyword>
<comment type="subunit">
    <text evidence="2">Homohexamer.</text>
</comment>
<name>A0ABZ3C553_9ACTN</name>
<proteinExistence type="inferred from homology"/>
<dbReference type="Gene3D" id="3.40.1390.30">
    <property type="entry name" value="NIF3 (NGG1p interacting factor 3)-like"/>
    <property type="match status" value="2"/>
</dbReference>
<comment type="similarity">
    <text evidence="1">Belongs to the GTP cyclohydrolase I type 2/NIF3 family.</text>
</comment>
<keyword evidence="6" id="KW-1185">Reference proteome</keyword>
<accession>A0ABZ3C553</accession>
<evidence type="ECO:0000256" key="4">
    <source>
        <dbReference type="ARBA" id="ARBA00022723"/>
    </source>
</evidence>